<organism evidence="2 3">
    <name type="scientific">Fistulina hepatica ATCC 64428</name>
    <dbReference type="NCBI Taxonomy" id="1128425"/>
    <lineage>
        <taxon>Eukaryota</taxon>
        <taxon>Fungi</taxon>
        <taxon>Dikarya</taxon>
        <taxon>Basidiomycota</taxon>
        <taxon>Agaricomycotina</taxon>
        <taxon>Agaricomycetes</taxon>
        <taxon>Agaricomycetidae</taxon>
        <taxon>Agaricales</taxon>
        <taxon>Fistulinaceae</taxon>
        <taxon>Fistulina</taxon>
    </lineage>
</organism>
<dbReference type="AlphaFoldDB" id="A0A0D7A8W6"/>
<keyword evidence="3" id="KW-1185">Reference proteome</keyword>
<dbReference type="InterPro" id="IPR037401">
    <property type="entry name" value="SnoaL-like"/>
</dbReference>
<dbReference type="SUPFAM" id="SSF54427">
    <property type="entry name" value="NTF2-like"/>
    <property type="match status" value="1"/>
</dbReference>
<sequence>MTTPNEVQPKVYSHINGTSEETIDRLQVAELCKGWPVYRDASEWNNFRDLFTDDAHVWTTWSGRLTIDEFIRVSKEGKAKGDFIMHRENGTLVDLNPKTRRAVGKMKTTITQRFTLPATTPGETCQADVECDNRFILFCRKLDDGQWKIKYCKVFYEKDRVVPVDPAKVPASFDEAELARYPEGYRYLAVAQHAIGHPIANLTTLRNSQFEKLYEAMGQWLVGKDVDLDLD</sequence>
<proteinExistence type="predicted"/>
<reference evidence="2 3" key="1">
    <citation type="journal article" date="2015" name="Fungal Genet. Biol.">
        <title>Evolution of novel wood decay mechanisms in Agaricales revealed by the genome sequences of Fistulina hepatica and Cylindrobasidium torrendii.</title>
        <authorList>
            <person name="Floudas D."/>
            <person name="Held B.W."/>
            <person name="Riley R."/>
            <person name="Nagy L.G."/>
            <person name="Koehler G."/>
            <person name="Ransdell A.S."/>
            <person name="Younus H."/>
            <person name="Chow J."/>
            <person name="Chiniquy J."/>
            <person name="Lipzen A."/>
            <person name="Tritt A."/>
            <person name="Sun H."/>
            <person name="Haridas S."/>
            <person name="LaButti K."/>
            <person name="Ohm R.A."/>
            <person name="Kues U."/>
            <person name="Blanchette R.A."/>
            <person name="Grigoriev I.V."/>
            <person name="Minto R.E."/>
            <person name="Hibbett D.S."/>
        </authorList>
    </citation>
    <scope>NUCLEOTIDE SEQUENCE [LARGE SCALE GENOMIC DNA]</scope>
    <source>
        <strain evidence="2 3">ATCC 64428</strain>
    </source>
</reference>
<dbReference type="Gene3D" id="3.10.450.50">
    <property type="match status" value="1"/>
</dbReference>
<dbReference type="Proteomes" id="UP000054144">
    <property type="component" value="Unassembled WGS sequence"/>
</dbReference>
<feature type="domain" description="SnoaL-like" evidence="1">
    <location>
        <begin position="21"/>
        <end position="152"/>
    </location>
</feature>
<accession>A0A0D7A8W6</accession>
<dbReference type="Pfam" id="PF13577">
    <property type="entry name" value="SnoaL_4"/>
    <property type="match status" value="1"/>
</dbReference>
<gene>
    <name evidence="2" type="ORF">FISHEDRAFT_60059</name>
</gene>
<dbReference type="EMBL" id="KN882022">
    <property type="protein sequence ID" value="KIY46814.1"/>
    <property type="molecule type" value="Genomic_DNA"/>
</dbReference>
<evidence type="ECO:0000313" key="3">
    <source>
        <dbReference type="Proteomes" id="UP000054144"/>
    </source>
</evidence>
<dbReference type="InterPro" id="IPR032710">
    <property type="entry name" value="NTF2-like_dom_sf"/>
</dbReference>
<evidence type="ECO:0000313" key="2">
    <source>
        <dbReference type="EMBL" id="KIY46814.1"/>
    </source>
</evidence>
<evidence type="ECO:0000259" key="1">
    <source>
        <dbReference type="Pfam" id="PF13577"/>
    </source>
</evidence>
<protein>
    <recommendedName>
        <fullName evidence="1">SnoaL-like domain-containing protein</fullName>
    </recommendedName>
</protein>
<name>A0A0D7A8W6_9AGAR</name>
<dbReference type="OrthoDB" id="2533647at2759"/>